<dbReference type="HOGENOM" id="CLU_093149_0_0_9"/>
<organism evidence="2 3">
    <name type="scientific">Ruminiclostridium cellulolyticum (strain ATCC 35319 / DSM 5812 / JCM 6584 / H10)</name>
    <name type="common">Clostridium cellulolyticum</name>
    <dbReference type="NCBI Taxonomy" id="394503"/>
    <lineage>
        <taxon>Bacteria</taxon>
        <taxon>Bacillati</taxon>
        <taxon>Bacillota</taxon>
        <taxon>Clostridia</taxon>
        <taxon>Eubacteriales</taxon>
        <taxon>Oscillospiraceae</taxon>
        <taxon>Ruminiclostridium</taxon>
    </lineage>
</organism>
<sequence>MSFGKCSICNSVILYKEDFFEAKCEFCGKEEESYIICSNNHYLCKVCAAKEVMDKLYAILPSIDYKNPIDIAEKIISKCGFSGHTPHPITAAAFLTAVKNVTNHITTEDVLEGISRAYDIPGGWCGYHGACGAAVALGTSFSVLLNATPSSDKERSIANRVTSAGLLEVAELGGPYCCVASIRVVLEKGIELSKKYLGLEFPDKQIKYKKCWAATFQPNCKKEKCRFYNMEIQK</sequence>
<dbReference type="InterPro" id="IPR043768">
    <property type="entry name" value="DUF5714"/>
</dbReference>
<dbReference type="AlphaFoldDB" id="B8I2H8"/>
<feature type="domain" description="DUF5714" evidence="1">
    <location>
        <begin position="59"/>
        <end position="228"/>
    </location>
</feature>
<dbReference type="EMBL" id="CP001348">
    <property type="protein sequence ID" value="ACL75971.1"/>
    <property type="molecule type" value="Genomic_DNA"/>
</dbReference>
<name>B8I2H8_RUMCH</name>
<dbReference type="Pfam" id="PF18978">
    <property type="entry name" value="DUF5714"/>
    <property type="match status" value="1"/>
</dbReference>
<proteinExistence type="predicted"/>
<dbReference type="KEGG" id="cce:Ccel_1619"/>
<dbReference type="OrthoDB" id="9813299at2"/>
<gene>
    <name evidence="2" type="ordered locus">Ccel_1619</name>
</gene>
<protein>
    <recommendedName>
        <fullName evidence="1">DUF5714 domain-containing protein</fullName>
    </recommendedName>
</protein>
<evidence type="ECO:0000313" key="3">
    <source>
        <dbReference type="Proteomes" id="UP000001349"/>
    </source>
</evidence>
<dbReference type="Proteomes" id="UP000001349">
    <property type="component" value="Chromosome"/>
</dbReference>
<keyword evidence="3" id="KW-1185">Reference proteome</keyword>
<dbReference type="STRING" id="394503.Ccel_1619"/>
<reference evidence="2 3" key="1">
    <citation type="submission" date="2009-01" db="EMBL/GenBank/DDBJ databases">
        <title>Complete sequence of Clostridium cellulolyticum H10.</title>
        <authorList>
            <consortium name="US DOE Joint Genome Institute"/>
            <person name="Lucas S."/>
            <person name="Copeland A."/>
            <person name="Lapidus A."/>
            <person name="Glavina del Rio T."/>
            <person name="Dalin E."/>
            <person name="Tice H."/>
            <person name="Bruce D."/>
            <person name="Goodwin L."/>
            <person name="Pitluck S."/>
            <person name="Chertkov O."/>
            <person name="Saunders E."/>
            <person name="Brettin T."/>
            <person name="Detter J.C."/>
            <person name="Han C."/>
            <person name="Larimer F."/>
            <person name="Land M."/>
            <person name="Hauser L."/>
            <person name="Kyrpides N."/>
            <person name="Ivanova N."/>
            <person name="Zhou J."/>
            <person name="Richardson P."/>
        </authorList>
    </citation>
    <scope>NUCLEOTIDE SEQUENCE [LARGE SCALE GENOMIC DNA]</scope>
    <source>
        <strain evidence="3">ATCC 35319 / DSM 5812 / JCM 6584 / H10</strain>
    </source>
</reference>
<accession>B8I2H8</accession>
<evidence type="ECO:0000313" key="2">
    <source>
        <dbReference type="EMBL" id="ACL75971.1"/>
    </source>
</evidence>
<evidence type="ECO:0000259" key="1">
    <source>
        <dbReference type="Pfam" id="PF18978"/>
    </source>
</evidence>
<dbReference type="RefSeq" id="WP_015925087.1">
    <property type="nucleotide sequence ID" value="NC_011898.1"/>
</dbReference>
<dbReference type="eggNOG" id="COG2226">
    <property type="taxonomic scope" value="Bacteria"/>
</dbReference>